<dbReference type="AlphaFoldDB" id="U1GAP4"/>
<dbReference type="PANTHER" id="PTHR10039:SF14">
    <property type="entry name" value="NACHT DOMAIN-CONTAINING PROTEIN"/>
    <property type="match status" value="1"/>
</dbReference>
<protein>
    <recommendedName>
        <fullName evidence="6">NACHT domain-containing protein</fullName>
    </recommendedName>
</protein>
<dbReference type="InterPro" id="IPR027417">
    <property type="entry name" value="P-loop_NTPase"/>
</dbReference>
<reference evidence="5" key="1">
    <citation type="journal article" date="2014" name="BMC Genomics">
        <title>Genome characteristics reveal the impact of lichenization on lichen-forming fungus Endocarpon pusillum Hedwig (Verrucariales, Ascomycota).</title>
        <authorList>
            <person name="Wang Y.-Y."/>
            <person name="Liu B."/>
            <person name="Zhang X.-Y."/>
            <person name="Zhou Q.-M."/>
            <person name="Zhang T."/>
            <person name="Li H."/>
            <person name="Yu Y.-F."/>
            <person name="Zhang X.-L."/>
            <person name="Hao X.-Y."/>
            <person name="Wang M."/>
            <person name="Wang L."/>
            <person name="Wei J.-C."/>
        </authorList>
    </citation>
    <scope>NUCLEOTIDE SEQUENCE [LARGE SCALE GENOMIC DNA]</scope>
    <source>
        <strain evidence="5">Z07020 / HMAS-L-300199</strain>
    </source>
</reference>
<proteinExistence type="predicted"/>
<dbReference type="PANTHER" id="PTHR10039">
    <property type="entry name" value="AMELOGENIN"/>
    <property type="match status" value="1"/>
</dbReference>
<dbReference type="InterPro" id="IPR056884">
    <property type="entry name" value="NPHP3-like_N"/>
</dbReference>
<dbReference type="OrthoDB" id="194358at2759"/>
<dbReference type="SUPFAM" id="SSF52540">
    <property type="entry name" value="P-loop containing nucleoside triphosphate hydrolases"/>
    <property type="match status" value="1"/>
</dbReference>
<evidence type="ECO:0000259" key="2">
    <source>
        <dbReference type="Pfam" id="PF24809"/>
    </source>
</evidence>
<feature type="domain" description="Nephrocystin 3-like N-terminal" evidence="3">
    <location>
        <begin position="243"/>
        <end position="404"/>
    </location>
</feature>
<dbReference type="HOGENOM" id="CLU_362499_0_0_1"/>
<dbReference type="Pfam" id="PF24809">
    <property type="entry name" value="DUF7708"/>
    <property type="match status" value="1"/>
</dbReference>
<dbReference type="Pfam" id="PF24883">
    <property type="entry name" value="NPHP3_N"/>
    <property type="match status" value="1"/>
</dbReference>
<evidence type="ECO:0000256" key="1">
    <source>
        <dbReference type="ARBA" id="ARBA00022737"/>
    </source>
</evidence>
<dbReference type="OMA" id="CASRRTE"/>
<dbReference type="EMBL" id="KE720872">
    <property type="protein sequence ID" value="ERF74587.1"/>
    <property type="molecule type" value="Genomic_DNA"/>
</dbReference>
<evidence type="ECO:0000259" key="3">
    <source>
        <dbReference type="Pfam" id="PF24883"/>
    </source>
</evidence>
<dbReference type="eggNOG" id="ENOG502T7FU">
    <property type="taxonomic scope" value="Eukaryota"/>
</dbReference>
<evidence type="ECO:0000313" key="4">
    <source>
        <dbReference type="EMBL" id="ERF74587.1"/>
    </source>
</evidence>
<keyword evidence="5" id="KW-1185">Reference proteome</keyword>
<dbReference type="Gene3D" id="3.40.50.300">
    <property type="entry name" value="P-loop containing nucleotide triphosphate hydrolases"/>
    <property type="match status" value="1"/>
</dbReference>
<gene>
    <name evidence="4" type="ORF">EPUS_00717</name>
</gene>
<dbReference type="InterPro" id="IPR056125">
    <property type="entry name" value="DUF7708"/>
</dbReference>
<dbReference type="GeneID" id="19235778"/>
<accession>U1GAP4</accession>
<feature type="domain" description="DUF7708" evidence="2">
    <location>
        <begin position="68"/>
        <end position="190"/>
    </location>
</feature>
<dbReference type="RefSeq" id="XP_007799688.1">
    <property type="nucleotide sequence ID" value="XM_007801497.1"/>
</dbReference>
<keyword evidence="1" id="KW-0677">Repeat</keyword>
<evidence type="ECO:0000313" key="5">
    <source>
        <dbReference type="Proteomes" id="UP000019373"/>
    </source>
</evidence>
<organism evidence="4 5">
    <name type="scientific">Endocarpon pusillum (strain Z07020 / HMAS-L-300199)</name>
    <name type="common">Lichen-forming fungus</name>
    <dbReference type="NCBI Taxonomy" id="1263415"/>
    <lineage>
        <taxon>Eukaryota</taxon>
        <taxon>Fungi</taxon>
        <taxon>Dikarya</taxon>
        <taxon>Ascomycota</taxon>
        <taxon>Pezizomycotina</taxon>
        <taxon>Eurotiomycetes</taxon>
        <taxon>Chaetothyriomycetidae</taxon>
        <taxon>Verrucariales</taxon>
        <taxon>Verrucariaceae</taxon>
        <taxon>Endocarpon</taxon>
    </lineage>
</organism>
<name>U1GAP4_ENDPU</name>
<sequence length="835" mass="94935">MTLVSSQSKTVAWKYAIDRHLSRLSDTQRKTFSTTATPEECLDLIRQAQGRKKYDRFIVALRPLIEPLKRFEGSIDVLVQAQSGIASPIWGPLRMVITLISDRLKTLQNLVVLLDRIVDPLKRFANYESLFSENELLQNAIAALYCDLLEFSSRIIRYYSRSSFLNVFSSFDKDLLEVSDSVRHHWTEIDIVANAANIEEAKNAREAEKVQRQLDIRKDINRWLSPSNVSDDLAKHLSEYVEGSCKWLLAEAALKDVLSTTDSSMLRILARPGGGKTTAAAFLIRQLAGSTSGATLYFFCKASDAEKRTSLHVLRSLLWQCLQYDNNLYAAMVQWYYQSGRSIADSQTDVIGMFTTCMQGTALPAIHIVIDALDECLDSMDLLPALSNAMAASRRPLKLILFSRDGMSLPDVPILQLPTIHLTKDKCRSSIDSYVKKRLAEVDSLEGHRHDDQLAQSISHAADGLWLFARLLIDELHYAPSWGEVQRQISGLPHGLRNLYTSILTTKEKTFSGMQLKMIQELFLWIDTTEYLPEWFRWNKNSDVIEDQTICAILDVATTSRELFDPPNLIKRLASPLLEVRIISPMVAVDQHGTPYHCTAFSVEYVHQTVIQYLRWTVDALSADLPHSLRPRRLAALYRGVTATHYLSQSDDFKDNLQQLRERPRHGIFDNYLEIVYGLWGALNLPHLRWDLDAEENAKAATLCDQLTHFLTTEKCLGWIEAAIIINYAGQWVNLIENVENVLEVASDPLSSAPAFHRFHCARQTLMTDFIYVLAQTWPQDDLPTQTLTRIAQIPRGFYQRPLARKVMALARQYQWLLSPAQARSSNCFSFNGRG</sequence>
<evidence type="ECO:0008006" key="6">
    <source>
        <dbReference type="Google" id="ProtNLM"/>
    </source>
</evidence>
<dbReference type="Proteomes" id="UP000019373">
    <property type="component" value="Unassembled WGS sequence"/>
</dbReference>